<reference evidence="1 2" key="1">
    <citation type="submission" date="2019-03" db="EMBL/GenBank/DDBJ databases">
        <title>Genomic Encyclopedia of Type Strains, Phase IV (KMG-IV): sequencing the most valuable type-strain genomes for metagenomic binning, comparative biology and taxonomic classification.</title>
        <authorList>
            <person name="Goeker M."/>
        </authorList>
    </citation>
    <scope>NUCLEOTIDE SEQUENCE [LARGE SCALE GENOMIC DNA]</scope>
    <source>
        <strain evidence="1 2">DSM 29487</strain>
    </source>
</reference>
<dbReference type="EMBL" id="SMCQ01000001">
    <property type="protein sequence ID" value="TCW02744.1"/>
    <property type="molecule type" value="Genomic_DNA"/>
</dbReference>
<dbReference type="GeneID" id="98913872"/>
<sequence>MMINTGYNSRKEVVTDLLFELDDICRKNNLKYTLTGTFANTVAEEGKFPDEYDYITIAMTQGDIERLIEIVNTSENKHREIEYFLNNPYARGFQIRYCNNDTTLINVKEIGNHVNYGMFIRIQTVWKVPDSRWRAKFVSTLKQGWKGSQKRLASCNYKRYIPAVILKCIVKLLGKNNVRRWLYNYNKKLKFINRWEDIPQNEKLSIGKGIFSGEDDWNLKDLTIDGHHLYVADALLHRIVDPHPTHATVKINDIEDLCMPFKDILNSDIMKDLYTTQKSRDQYLFIVTRANKAVKVVNNAWQTYLMTRDVIRFKDLYNDEKLLEIENLINEDNAISCEEELLEYRSAKSKWRKLNISFIENAKVERLIAKADKKFNNEINS</sequence>
<accession>A0A4R3Z7T4</accession>
<proteinExistence type="predicted"/>
<evidence type="ECO:0000313" key="1">
    <source>
        <dbReference type="EMBL" id="TCW02744.1"/>
    </source>
</evidence>
<gene>
    <name evidence="1" type="ORF">EDD60_10141</name>
</gene>
<dbReference type="RefSeq" id="WP_066448581.1">
    <property type="nucleotide sequence ID" value="NZ_JANKBF010000001.1"/>
</dbReference>
<comment type="caution">
    <text evidence="1">The sequence shown here is derived from an EMBL/GenBank/DDBJ whole genome shotgun (WGS) entry which is preliminary data.</text>
</comment>
<name>A0A4R3Z7T4_9FIRM</name>
<keyword evidence="2" id="KW-1185">Reference proteome</keyword>
<dbReference type="Proteomes" id="UP000295515">
    <property type="component" value="Unassembled WGS sequence"/>
</dbReference>
<dbReference type="AlphaFoldDB" id="A0A4R3Z7T4"/>
<evidence type="ECO:0000313" key="2">
    <source>
        <dbReference type="Proteomes" id="UP000295515"/>
    </source>
</evidence>
<organism evidence="1 2">
    <name type="scientific">Longibaculum muris</name>
    <dbReference type="NCBI Taxonomy" id="1796628"/>
    <lineage>
        <taxon>Bacteria</taxon>
        <taxon>Bacillati</taxon>
        <taxon>Bacillota</taxon>
        <taxon>Erysipelotrichia</taxon>
        <taxon>Erysipelotrichales</taxon>
        <taxon>Coprobacillaceae</taxon>
        <taxon>Longibaculum</taxon>
    </lineage>
</organism>
<protein>
    <submittedName>
        <fullName evidence="1">LicD family protein</fullName>
    </submittedName>
</protein>